<feature type="compositionally biased region" description="Basic and acidic residues" evidence="12">
    <location>
        <begin position="546"/>
        <end position="566"/>
    </location>
</feature>
<feature type="region of interest" description="Disordered" evidence="12">
    <location>
        <begin position="940"/>
        <end position="980"/>
    </location>
</feature>
<evidence type="ECO:0000256" key="5">
    <source>
        <dbReference type="ARBA" id="ARBA00022771"/>
    </source>
</evidence>
<feature type="compositionally biased region" description="Low complexity" evidence="12">
    <location>
        <begin position="653"/>
        <end position="668"/>
    </location>
</feature>
<feature type="compositionally biased region" description="Low complexity" evidence="12">
    <location>
        <begin position="591"/>
        <end position="606"/>
    </location>
</feature>
<keyword evidence="4" id="KW-0677">Repeat</keyword>
<dbReference type="GO" id="GO:0008270">
    <property type="term" value="F:zinc ion binding"/>
    <property type="evidence" value="ECO:0007669"/>
    <property type="project" value="UniProtKB-KW"/>
</dbReference>
<keyword evidence="9" id="KW-0804">Transcription</keyword>
<dbReference type="PROSITE" id="PS50157">
    <property type="entry name" value="ZINC_FINGER_C2H2_2"/>
    <property type="match status" value="2"/>
</dbReference>
<feature type="compositionally biased region" description="Basic residues" evidence="12">
    <location>
        <begin position="209"/>
        <end position="218"/>
    </location>
</feature>
<reference evidence="14" key="1">
    <citation type="journal article" date="2020" name="Fungal Divers.">
        <title>Resolving the Mortierellaceae phylogeny through synthesis of multi-gene phylogenetics and phylogenomics.</title>
        <authorList>
            <person name="Vandepol N."/>
            <person name="Liber J."/>
            <person name="Desiro A."/>
            <person name="Na H."/>
            <person name="Kennedy M."/>
            <person name="Barry K."/>
            <person name="Grigoriev I.V."/>
            <person name="Miller A.N."/>
            <person name="O'Donnell K."/>
            <person name="Stajich J.E."/>
            <person name="Bonito G."/>
        </authorList>
    </citation>
    <scope>NUCLEOTIDE SEQUENCE</scope>
    <source>
        <strain evidence="14">KOD948</strain>
    </source>
</reference>
<dbReference type="PANTHER" id="PTHR24377">
    <property type="entry name" value="IP01015P-RELATED"/>
    <property type="match status" value="1"/>
</dbReference>
<proteinExistence type="inferred from homology"/>
<dbReference type="InterPro" id="IPR013087">
    <property type="entry name" value="Znf_C2H2_type"/>
</dbReference>
<feature type="domain" description="C2H2-type" evidence="13">
    <location>
        <begin position="894"/>
        <end position="921"/>
    </location>
</feature>
<feature type="compositionally biased region" description="Polar residues" evidence="12">
    <location>
        <begin position="826"/>
        <end position="847"/>
    </location>
</feature>
<dbReference type="InterPro" id="IPR050826">
    <property type="entry name" value="Krueppel_C2H2_ZnFinger"/>
</dbReference>
<feature type="compositionally biased region" description="Basic and acidic residues" evidence="12">
    <location>
        <begin position="118"/>
        <end position="145"/>
    </location>
</feature>
<evidence type="ECO:0000256" key="8">
    <source>
        <dbReference type="ARBA" id="ARBA00023125"/>
    </source>
</evidence>
<feature type="compositionally biased region" description="Basic and acidic residues" evidence="12">
    <location>
        <begin position="721"/>
        <end position="749"/>
    </location>
</feature>
<feature type="compositionally biased region" description="Low complexity" evidence="12">
    <location>
        <begin position="629"/>
        <end position="640"/>
    </location>
</feature>
<dbReference type="GO" id="GO:0005634">
    <property type="term" value="C:nucleus"/>
    <property type="evidence" value="ECO:0007669"/>
    <property type="project" value="UniProtKB-SubCell"/>
</dbReference>
<feature type="compositionally biased region" description="Polar residues" evidence="12">
    <location>
        <begin position="998"/>
        <end position="1025"/>
    </location>
</feature>
<feature type="region of interest" description="Disordered" evidence="12">
    <location>
        <begin position="197"/>
        <end position="232"/>
    </location>
</feature>
<feature type="region of interest" description="Disordered" evidence="12">
    <location>
        <begin position="270"/>
        <end position="306"/>
    </location>
</feature>
<feature type="compositionally biased region" description="Polar residues" evidence="12">
    <location>
        <begin position="440"/>
        <end position="455"/>
    </location>
</feature>
<feature type="compositionally biased region" description="Polar residues" evidence="12">
    <location>
        <begin position="345"/>
        <end position="365"/>
    </location>
</feature>
<feature type="domain" description="C2H2-type" evidence="13">
    <location>
        <begin position="866"/>
        <end position="893"/>
    </location>
</feature>
<feature type="region of interest" description="Disordered" evidence="12">
    <location>
        <begin position="626"/>
        <end position="688"/>
    </location>
</feature>
<keyword evidence="5 11" id="KW-0863">Zinc-finger</keyword>
<evidence type="ECO:0000256" key="4">
    <source>
        <dbReference type="ARBA" id="ARBA00022737"/>
    </source>
</evidence>
<dbReference type="InterPro" id="IPR036236">
    <property type="entry name" value="Znf_C2H2_sf"/>
</dbReference>
<dbReference type="SMART" id="SM00355">
    <property type="entry name" value="ZnF_C2H2"/>
    <property type="match status" value="2"/>
</dbReference>
<feature type="region of interest" description="Disordered" evidence="12">
    <location>
        <begin position="718"/>
        <end position="860"/>
    </location>
</feature>
<organism evidence="14 15">
    <name type="scientific">Mortierella polycephala</name>
    <dbReference type="NCBI Taxonomy" id="41804"/>
    <lineage>
        <taxon>Eukaryota</taxon>
        <taxon>Fungi</taxon>
        <taxon>Fungi incertae sedis</taxon>
        <taxon>Mucoromycota</taxon>
        <taxon>Mortierellomycotina</taxon>
        <taxon>Mortierellomycetes</taxon>
        <taxon>Mortierellales</taxon>
        <taxon>Mortierellaceae</taxon>
        <taxon>Mortierella</taxon>
    </lineage>
</organism>
<feature type="compositionally biased region" description="Low complexity" evidence="12">
    <location>
        <begin position="1068"/>
        <end position="1091"/>
    </location>
</feature>
<comment type="subcellular location">
    <subcellularLocation>
        <location evidence="1">Nucleus</location>
    </subcellularLocation>
</comment>
<dbReference type="Proteomes" id="UP000726737">
    <property type="component" value="Unassembled WGS sequence"/>
</dbReference>
<feature type="compositionally biased region" description="Low complexity" evidence="12">
    <location>
        <begin position="199"/>
        <end position="208"/>
    </location>
</feature>
<feature type="compositionally biased region" description="Basic residues" evidence="12">
    <location>
        <begin position="498"/>
        <end position="512"/>
    </location>
</feature>
<evidence type="ECO:0000256" key="2">
    <source>
        <dbReference type="ARBA" id="ARBA00006991"/>
    </source>
</evidence>
<evidence type="ECO:0000313" key="15">
    <source>
        <dbReference type="Proteomes" id="UP000726737"/>
    </source>
</evidence>
<keyword evidence="6" id="KW-0862">Zinc</keyword>
<dbReference type="AlphaFoldDB" id="A0A9P6Q5D2"/>
<feature type="compositionally biased region" description="Basic residues" evidence="12">
    <location>
        <begin position="750"/>
        <end position="762"/>
    </location>
</feature>
<evidence type="ECO:0000256" key="7">
    <source>
        <dbReference type="ARBA" id="ARBA00023015"/>
    </source>
</evidence>
<feature type="compositionally biased region" description="Acidic residues" evidence="12">
    <location>
        <begin position="780"/>
        <end position="802"/>
    </location>
</feature>
<feature type="compositionally biased region" description="Basic and acidic residues" evidence="12">
    <location>
        <begin position="1121"/>
        <end position="1141"/>
    </location>
</feature>
<dbReference type="PROSITE" id="PS00028">
    <property type="entry name" value="ZINC_FINGER_C2H2_1"/>
    <property type="match status" value="2"/>
</dbReference>
<accession>A0A9P6Q5D2</accession>
<feature type="region of interest" description="Disordered" evidence="12">
    <location>
        <begin position="436"/>
        <end position="472"/>
    </location>
</feature>
<comment type="similarity">
    <text evidence="2">Belongs to the krueppel C2H2-type zinc-finger protein family.</text>
</comment>
<dbReference type="GO" id="GO:0003677">
    <property type="term" value="F:DNA binding"/>
    <property type="evidence" value="ECO:0007669"/>
    <property type="project" value="UniProtKB-KW"/>
</dbReference>
<evidence type="ECO:0000256" key="3">
    <source>
        <dbReference type="ARBA" id="ARBA00022723"/>
    </source>
</evidence>
<dbReference type="EMBL" id="JAAAJA010000139">
    <property type="protein sequence ID" value="KAG0260951.1"/>
    <property type="molecule type" value="Genomic_DNA"/>
</dbReference>
<keyword evidence="10" id="KW-0539">Nucleus</keyword>
<feature type="region of interest" description="Disordered" evidence="12">
    <location>
        <begin position="487"/>
        <end position="612"/>
    </location>
</feature>
<evidence type="ECO:0000256" key="10">
    <source>
        <dbReference type="ARBA" id="ARBA00023242"/>
    </source>
</evidence>
<keyword evidence="15" id="KW-1185">Reference proteome</keyword>
<evidence type="ECO:0000256" key="9">
    <source>
        <dbReference type="ARBA" id="ARBA00023163"/>
    </source>
</evidence>
<feature type="region of interest" description="Disordered" evidence="12">
    <location>
        <begin position="64"/>
        <end position="156"/>
    </location>
</feature>
<name>A0A9P6Q5D2_9FUNG</name>
<evidence type="ECO:0000256" key="1">
    <source>
        <dbReference type="ARBA" id="ARBA00004123"/>
    </source>
</evidence>
<dbReference type="OrthoDB" id="6077919at2759"/>
<dbReference type="SUPFAM" id="SSF57667">
    <property type="entry name" value="beta-beta-alpha zinc fingers"/>
    <property type="match status" value="1"/>
</dbReference>
<evidence type="ECO:0000256" key="11">
    <source>
        <dbReference type="PROSITE-ProRule" id="PRU00042"/>
    </source>
</evidence>
<sequence length="1158" mass="128783">MSTPCTPDTQAQRPSIRNLHIFLNIDVTLPWSTQIKPKHLTIHIHNVANGMGQELVRDRKADIQSPRNNSYHPYQRPDTPHHGQDNYQRTGGQHRPISPSTRSYSYHHRASLSPGRLESSRHIQRSDHTSIHAGSSDERVTEGRHSLSPAGSHTWTHSTDQAIINQSQLHRPSYQPSPSTSDRAPSTEHNPLLANQRVRSTQEQQHPSQQHHHLRLHPAHQQQHHQQQDHDIPHENQSQYESLDEDMESGSQQCYSGVDSRYSKYEHPQLLKQQQQKLGSTERGHDRRHHPPPIQPRYHPPQAGRARTPTELVLTVTTLCPPLSDNRAHPSPAMTATFRAHRHSSLPNTGQMPGSSQRNHGSSSFGDHEAVAQHESPSTGTAIGGYEGRSMDRWQQQESKDNRDFDSGPRISESFSSVVKRSTTLDKIPLEEHTWRIKTNKGSSSDVNPEQTGDSLDSGKVTLSPPPPLHARRGELLDHALLRRHSTDARGQGSQDKARHRHQPHHPQHKQPHAQWQSARPGRSVRFESEWIQDEQGRNSVASVESRQRLSDMLLPDRHYPSDRQNRGTNLEGASSERPVGDPRTSPQPKGSTTSSVTGTLSSTSVPKIGFDSGEQTLQDKAVDNGQISSSLTSSSSCSTAAVDHDSGGCAESSNGNSNSYNNNSNNSDTSDPSMPFRPNFGSSSNSALTIGREGYYTKGDLDELYKFWVLSYRRQNAKGDSWKDTEEEDKNRDGICADGEQEGHERGWRSGRKKKIRRPGTKVKGQDPDNAAGSKNDLEGESDCDDDDDDDDDDERDDDADREISGSGRSAQSKQKQRAEDHAGSDSSQRGIDNSTDQLSGNNTNHGAPAAAGKQRTRAVETKNHFCAECGKRFSRPSQLTTHSFTHSGEKPHQCPMCRRLFNVASNLKRHIRTHSSMKRKSSRIGSMVFRTFAHGFQINQPIGPMNGASISDDRNVPEFPAVSSTSSAQPPGLASKRQAVDQLHWIDIKTPRAAANQRSAGGSDDGQSSEQVQQGAQKGTQHGTPRKSLDRLRWMNLEQPRSEVDRLLRRAQVQQKAERDARSTLPDGQSQGQKQSSSSSSSTSPQDGSPSPPDRNHESRPLPSFVSAAPVLTDPVIVEMDRPTEEQEEVSRHGKDVKKSVKKKKEKKEKEMRSDV</sequence>
<evidence type="ECO:0000256" key="6">
    <source>
        <dbReference type="ARBA" id="ARBA00022833"/>
    </source>
</evidence>
<comment type="caution">
    <text evidence="14">The sequence shown here is derived from an EMBL/GenBank/DDBJ whole genome shotgun (WGS) entry which is preliminary data.</text>
</comment>
<keyword evidence="8" id="KW-0238">DNA-binding</keyword>
<dbReference type="FunFam" id="3.30.160.60:FF:001480">
    <property type="entry name" value="Si:cabz01071911.3"/>
    <property type="match status" value="1"/>
</dbReference>
<keyword evidence="7" id="KW-0805">Transcription regulation</keyword>
<evidence type="ECO:0000256" key="12">
    <source>
        <dbReference type="SAM" id="MobiDB-lite"/>
    </source>
</evidence>
<feature type="region of interest" description="Disordered" evidence="12">
    <location>
        <begin position="342"/>
        <end position="387"/>
    </location>
</feature>
<gene>
    <name evidence="14" type="ORF">BG011_001457</name>
</gene>
<protein>
    <recommendedName>
        <fullName evidence="13">C2H2-type domain-containing protein</fullName>
    </recommendedName>
</protein>
<evidence type="ECO:0000259" key="13">
    <source>
        <dbReference type="PROSITE" id="PS50157"/>
    </source>
</evidence>
<keyword evidence="3" id="KW-0479">Metal-binding</keyword>
<dbReference type="Gene3D" id="3.30.160.60">
    <property type="entry name" value="Classic Zinc Finger"/>
    <property type="match status" value="2"/>
</dbReference>
<feature type="region of interest" description="Disordered" evidence="12">
    <location>
        <begin position="995"/>
        <end position="1158"/>
    </location>
</feature>
<evidence type="ECO:0000313" key="14">
    <source>
        <dbReference type="EMBL" id="KAG0260951.1"/>
    </source>
</evidence>
<dbReference type="Pfam" id="PF00096">
    <property type="entry name" value="zf-C2H2"/>
    <property type="match status" value="2"/>
</dbReference>